<reference evidence="9" key="1">
    <citation type="journal article" date="2015" name="PLoS Genet.">
        <title>The dynamic genome and transcriptome of the human fungal pathogen Blastomyces and close relative Emmonsia.</title>
        <authorList>
            <person name="Munoz J.F."/>
            <person name="Gauthier G.M."/>
            <person name="Desjardins C.A."/>
            <person name="Gallo J.E."/>
            <person name="Holder J."/>
            <person name="Sullivan T.D."/>
            <person name="Marty A.J."/>
            <person name="Carmen J.C."/>
            <person name="Chen Z."/>
            <person name="Ding L."/>
            <person name="Gujja S."/>
            <person name="Magrini V."/>
            <person name="Misas E."/>
            <person name="Mitreva M."/>
            <person name="Priest M."/>
            <person name="Saif S."/>
            <person name="Whiston E.A."/>
            <person name="Young S."/>
            <person name="Zeng Q."/>
            <person name="Goldman W.E."/>
            <person name="Mardis E.R."/>
            <person name="Taylor J.W."/>
            <person name="McEwen J.G."/>
            <person name="Clay O.K."/>
            <person name="Klein B.S."/>
            <person name="Cuomo C.A."/>
        </authorList>
    </citation>
    <scope>NUCLEOTIDE SEQUENCE [LARGE SCALE GENOMIC DNA]</scope>
    <source>
        <strain evidence="9">ER-3 / ATCC MYA-2586</strain>
    </source>
</reference>
<gene>
    <name evidence="8" type="ORF">BDCG_08676</name>
</gene>
<keyword evidence="3" id="KW-0592">Phosphate transport</keyword>
<dbReference type="Proteomes" id="UP000002039">
    <property type="component" value="Unassembled WGS sequence"/>
</dbReference>
<evidence type="ECO:0000256" key="1">
    <source>
        <dbReference type="ARBA" id="ARBA00004141"/>
    </source>
</evidence>
<accession>A0ABP2EPF9</accession>
<feature type="transmembrane region" description="Helical" evidence="7">
    <location>
        <begin position="65"/>
        <end position="88"/>
    </location>
</feature>
<dbReference type="RefSeq" id="XP_045273166.1">
    <property type="nucleotide sequence ID" value="XM_045424464.1"/>
</dbReference>
<evidence type="ECO:0000256" key="4">
    <source>
        <dbReference type="ARBA" id="ARBA00022692"/>
    </source>
</evidence>
<evidence type="ECO:0000313" key="8">
    <source>
        <dbReference type="EMBL" id="EEQ85407.2"/>
    </source>
</evidence>
<keyword evidence="5 7" id="KW-1133">Transmembrane helix</keyword>
<proteinExistence type="predicted"/>
<dbReference type="InterPro" id="IPR001204">
    <property type="entry name" value="Phos_transporter"/>
</dbReference>
<organism evidence="8 9">
    <name type="scientific">Ajellomyces dermatitidis (strain ER-3 / ATCC MYA-2586)</name>
    <name type="common">Blastomyces dermatitidis</name>
    <dbReference type="NCBI Taxonomy" id="559297"/>
    <lineage>
        <taxon>Eukaryota</taxon>
        <taxon>Fungi</taxon>
        <taxon>Dikarya</taxon>
        <taxon>Ascomycota</taxon>
        <taxon>Pezizomycotina</taxon>
        <taxon>Eurotiomycetes</taxon>
        <taxon>Eurotiomycetidae</taxon>
        <taxon>Onygenales</taxon>
        <taxon>Ajellomycetaceae</taxon>
        <taxon>Blastomyces</taxon>
    </lineage>
</organism>
<keyword evidence="4 7" id="KW-0812">Transmembrane</keyword>
<dbReference type="PANTHER" id="PTHR11101">
    <property type="entry name" value="PHOSPHATE TRANSPORTER"/>
    <property type="match status" value="1"/>
</dbReference>
<evidence type="ECO:0000313" key="9">
    <source>
        <dbReference type="Proteomes" id="UP000002039"/>
    </source>
</evidence>
<evidence type="ECO:0000256" key="6">
    <source>
        <dbReference type="ARBA" id="ARBA00023136"/>
    </source>
</evidence>
<evidence type="ECO:0000256" key="2">
    <source>
        <dbReference type="ARBA" id="ARBA00022448"/>
    </source>
</evidence>
<dbReference type="PANTHER" id="PTHR11101:SF57">
    <property type="entry name" value="PHOSPHATE TRANSPORTER"/>
    <property type="match status" value="1"/>
</dbReference>
<dbReference type="Pfam" id="PF01384">
    <property type="entry name" value="PHO4"/>
    <property type="match status" value="2"/>
</dbReference>
<keyword evidence="9" id="KW-1185">Reference proteome</keyword>
<feature type="transmembrane region" description="Helical" evidence="7">
    <location>
        <begin position="27"/>
        <end position="53"/>
    </location>
</feature>
<sequence length="251" mass="26437">MLGAICSLSPVPLQPLLLGLYGAHSTLLMFPLICSIISAVAGVVVATVGASAVKWCWNNDTGLGAIFASLGITPAIAAGFAATIFMFIRLVIHIRKNPVPSAALTACTASFAHGANDIGNSVGPWAVIYSAWSTGNAAASKAAIPIWKLAVLSSSISLDLITYGYNPRRIAYQRLLYGKGYALTVPVFSQFSLPASTSVYHRCNGVLKAVNWQQAGLLLLSWIVTIPIASILGDVLMDLVLDAPHFLQGIR</sequence>
<evidence type="ECO:0000256" key="3">
    <source>
        <dbReference type="ARBA" id="ARBA00022592"/>
    </source>
</evidence>
<protein>
    <submittedName>
        <fullName evidence="8">Sodium/phosphate symporter</fullName>
    </submittedName>
</protein>
<keyword evidence="6 7" id="KW-0472">Membrane</keyword>
<name>A0ABP2EPF9_AJEDR</name>
<keyword evidence="2" id="KW-0813">Transport</keyword>
<feature type="transmembrane region" description="Helical" evidence="7">
    <location>
        <begin position="217"/>
        <end position="237"/>
    </location>
</feature>
<evidence type="ECO:0000256" key="5">
    <source>
        <dbReference type="ARBA" id="ARBA00022989"/>
    </source>
</evidence>
<comment type="subcellular location">
    <subcellularLocation>
        <location evidence="1">Membrane</location>
        <topology evidence="1">Multi-pass membrane protein</topology>
    </subcellularLocation>
</comment>
<dbReference type="EMBL" id="EQ999983">
    <property type="protein sequence ID" value="EEQ85407.2"/>
    <property type="molecule type" value="Genomic_DNA"/>
</dbReference>
<evidence type="ECO:0000256" key="7">
    <source>
        <dbReference type="SAM" id="Phobius"/>
    </source>
</evidence>
<dbReference type="GeneID" id="69030207"/>